<dbReference type="GO" id="GO:0005975">
    <property type="term" value="P:carbohydrate metabolic process"/>
    <property type="evidence" value="ECO:0007669"/>
    <property type="project" value="InterPro"/>
</dbReference>
<evidence type="ECO:0000256" key="7">
    <source>
        <dbReference type="ARBA" id="ARBA00022968"/>
    </source>
</evidence>
<dbReference type="GO" id="GO:0033842">
    <property type="term" value="F:N-acetyl-beta-glucosaminyl-derivative 4-beta-N-acetylgalactosaminyltransferase activity"/>
    <property type="evidence" value="ECO:0007669"/>
    <property type="project" value="TreeGrafter"/>
</dbReference>
<evidence type="ECO:0000256" key="3">
    <source>
        <dbReference type="ARBA" id="ARBA00005735"/>
    </source>
</evidence>
<comment type="subcellular location">
    <subcellularLocation>
        <location evidence="1">Membrane</location>
        <topology evidence="1">Single-pass type II membrane protein</topology>
    </subcellularLocation>
</comment>
<evidence type="ECO:0000256" key="4">
    <source>
        <dbReference type="ARBA" id="ARBA00022676"/>
    </source>
</evidence>
<dbReference type="AlphaFoldDB" id="A0A813MX76"/>
<gene>
    <name evidence="14" type="ORF">OXX778_LOCUS2739</name>
</gene>
<dbReference type="Proteomes" id="UP000663879">
    <property type="component" value="Unassembled WGS sequence"/>
</dbReference>
<keyword evidence="7" id="KW-0735">Signal-anchor</keyword>
<feature type="transmembrane region" description="Helical" evidence="11">
    <location>
        <begin position="96"/>
        <end position="123"/>
    </location>
</feature>
<evidence type="ECO:0000313" key="14">
    <source>
        <dbReference type="EMBL" id="CAF0729395.1"/>
    </source>
</evidence>
<dbReference type="GO" id="GO:0005794">
    <property type="term" value="C:Golgi apparatus"/>
    <property type="evidence" value="ECO:0007669"/>
    <property type="project" value="TreeGrafter"/>
</dbReference>
<feature type="domain" description="Galactosyltransferase N-terminal" evidence="13">
    <location>
        <begin position="343"/>
        <end position="430"/>
    </location>
</feature>
<dbReference type="PANTHER" id="PTHR19300:SF57">
    <property type="entry name" value="BETA-1,4-N-ACETYLGALACTOSAMINYLTRANSFERASE"/>
    <property type="match status" value="1"/>
</dbReference>
<dbReference type="InterPro" id="IPR027995">
    <property type="entry name" value="Galactosyl_T_N"/>
</dbReference>
<evidence type="ECO:0000256" key="5">
    <source>
        <dbReference type="ARBA" id="ARBA00022679"/>
    </source>
</evidence>
<evidence type="ECO:0000313" key="15">
    <source>
        <dbReference type="Proteomes" id="UP000663879"/>
    </source>
</evidence>
<keyword evidence="9 11" id="KW-0472">Membrane</keyword>
<protein>
    <submittedName>
        <fullName evidence="14">Uncharacterized protein</fullName>
    </submittedName>
</protein>
<accession>A0A813MX76</accession>
<dbReference type="EMBL" id="CAJNOC010000223">
    <property type="protein sequence ID" value="CAF0729395.1"/>
    <property type="molecule type" value="Genomic_DNA"/>
</dbReference>
<keyword evidence="6 11" id="KW-0812">Transmembrane</keyword>
<dbReference type="GO" id="GO:0016020">
    <property type="term" value="C:membrane"/>
    <property type="evidence" value="ECO:0007669"/>
    <property type="project" value="UniProtKB-SubCell"/>
</dbReference>
<dbReference type="Pfam" id="PF13733">
    <property type="entry name" value="Glyco_transf_7N"/>
    <property type="match status" value="1"/>
</dbReference>
<dbReference type="OrthoDB" id="10525314at2759"/>
<evidence type="ECO:0000256" key="8">
    <source>
        <dbReference type="ARBA" id="ARBA00022989"/>
    </source>
</evidence>
<evidence type="ECO:0000256" key="11">
    <source>
        <dbReference type="SAM" id="Phobius"/>
    </source>
</evidence>
<dbReference type="Pfam" id="PF02709">
    <property type="entry name" value="Glyco_transf_7C"/>
    <property type="match status" value="1"/>
</dbReference>
<dbReference type="InterPro" id="IPR003859">
    <property type="entry name" value="Galactosyl_T"/>
</dbReference>
<dbReference type="InterPro" id="IPR027791">
    <property type="entry name" value="Galactosyl_T_C"/>
</dbReference>
<dbReference type="Gene3D" id="3.90.550.10">
    <property type="entry name" value="Spore Coat Polysaccharide Biosynthesis Protein SpsA, Chain A"/>
    <property type="match status" value="1"/>
</dbReference>
<evidence type="ECO:0000256" key="1">
    <source>
        <dbReference type="ARBA" id="ARBA00004606"/>
    </source>
</evidence>
<comment type="caution">
    <text evidence="14">The sequence shown here is derived from an EMBL/GenBank/DDBJ whole genome shotgun (WGS) entry which is preliminary data.</text>
</comment>
<keyword evidence="8 11" id="KW-1133">Transmembrane helix</keyword>
<evidence type="ECO:0000256" key="9">
    <source>
        <dbReference type="ARBA" id="ARBA00023136"/>
    </source>
</evidence>
<dbReference type="PRINTS" id="PR02050">
    <property type="entry name" value="B14GALTRFASE"/>
</dbReference>
<keyword evidence="10" id="KW-0325">Glycoprotein</keyword>
<keyword evidence="15" id="KW-1185">Reference proteome</keyword>
<keyword evidence="4" id="KW-0328">Glycosyltransferase</keyword>
<dbReference type="GO" id="GO:0008378">
    <property type="term" value="F:galactosyltransferase activity"/>
    <property type="evidence" value="ECO:0007669"/>
    <property type="project" value="TreeGrafter"/>
</dbReference>
<organism evidence="14 15">
    <name type="scientific">Brachionus calyciflorus</name>
    <dbReference type="NCBI Taxonomy" id="104777"/>
    <lineage>
        <taxon>Eukaryota</taxon>
        <taxon>Metazoa</taxon>
        <taxon>Spiralia</taxon>
        <taxon>Gnathifera</taxon>
        <taxon>Rotifera</taxon>
        <taxon>Eurotatoria</taxon>
        <taxon>Monogononta</taxon>
        <taxon>Pseudotrocha</taxon>
        <taxon>Ploima</taxon>
        <taxon>Brachionidae</taxon>
        <taxon>Brachionus</taxon>
    </lineage>
</organism>
<evidence type="ECO:0000259" key="13">
    <source>
        <dbReference type="Pfam" id="PF13733"/>
    </source>
</evidence>
<dbReference type="PANTHER" id="PTHR19300">
    <property type="entry name" value="BETA-1,4-GALACTOSYLTRANSFERASE"/>
    <property type="match status" value="1"/>
</dbReference>
<keyword evidence="5" id="KW-0808">Transferase</keyword>
<evidence type="ECO:0000256" key="2">
    <source>
        <dbReference type="ARBA" id="ARBA00004922"/>
    </source>
</evidence>
<dbReference type="SUPFAM" id="SSF53448">
    <property type="entry name" value="Nucleotide-diphospho-sugar transferases"/>
    <property type="match status" value="1"/>
</dbReference>
<dbReference type="InterPro" id="IPR029044">
    <property type="entry name" value="Nucleotide-diphossugar_trans"/>
</dbReference>
<name>A0A813MX76_9BILA</name>
<evidence type="ECO:0000256" key="10">
    <source>
        <dbReference type="ARBA" id="ARBA00023180"/>
    </source>
</evidence>
<evidence type="ECO:0000259" key="12">
    <source>
        <dbReference type="Pfam" id="PF02709"/>
    </source>
</evidence>
<proteinExistence type="inferred from homology"/>
<evidence type="ECO:0000256" key="6">
    <source>
        <dbReference type="ARBA" id="ARBA00022692"/>
    </source>
</evidence>
<comment type="pathway">
    <text evidence="2">Protein modification; protein glycosylation.</text>
</comment>
<dbReference type="UniPathway" id="UPA00378"/>
<dbReference type="GO" id="GO:0006688">
    <property type="term" value="P:glycosphingolipid biosynthetic process"/>
    <property type="evidence" value="ECO:0007669"/>
    <property type="project" value="TreeGrafter"/>
</dbReference>
<sequence>MKPINYEIDYDDYDSNIIKSNCTCFCCSKSSYYKSLNKKDLFRPNGSIKRYQYEFKCKKLIKIKKFNFILFKFFIRLFADITAFTKRESKNSKQKFLKLFLITLIILMLFLCCFYVQVTFFYVNIMTNKVQQKLSYDLMRHALQDQNITRHQVACTLKDLYQRDYRKNFMKKRDPSDKYKLFNKFYLNTNLNQSILFKSLIISNTTLSTVDPQIYYLFKNFKFCLINKQNKYFLSKSVYKDQIYNYKRLLYRDKLLPSQFKKLEIDERLQKGGLYKPDLCIQEYIYNLASSEEFDLFNFINLNDLEQLSLFSFNLFKSHHEYSLSKQKIIENYIRIKQNSIHVIIIPYLKREDNLIDLLSNLHGFLQRQFLNYRIFLAEQINQDEAFNKGRLYNTAFEFIMKNYGSLVKCMILHDVDLIPESDYNIYECDDDYYNYVYDGYDDKLLLDDWLLTPRHLSFSIRHDSNLDMRNKKNINDVYVKSPYELLVGGVLCIRPRVFQLINGFSNDYWNWGAEDDDFAMRMIAKDVCVKRPDPSNALYKMSNHTASTRNPVRESLLFTSVKRMNNDGLSNLKQLNATVIKQTEYALYTHLAINVGKRDADYFNRFNLSNSLDHIFRQIKEISKN</sequence>
<reference evidence="14" key="1">
    <citation type="submission" date="2021-02" db="EMBL/GenBank/DDBJ databases">
        <authorList>
            <person name="Nowell W R."/>
        </authorList>
    </citation>
    <scope>NUCLEOTIDE SEQUENCE</scope>
    <source>
        <strain evidence="14">Ploen Becks lab</strain>
    </source>
</reference>
<feature type="domain" description="Galactosyltransferase C-terminal" evidence="12">
    <location>
        <begin position="474"/>
        <end position="545"/>
    </location>
</feature>
<comment type="similarity">
    <text evidence="3">Belongs to the glycosyltransferase 7 family.</text>
</comment>